<proteinExistence type="predicted"/>
<name>A0AAD7CLW5_MYCRO</name>
<evidence type="ECO:0000313" key="2">
    <source>
        <dbReference type="Proteomes" id="UP001221757"/>
    </source>
</evidence>
<sequence length="207" mass="22181">MATPPWEAFLRGLPAAPGVDAAQIEGNVPAAQKQLNANILAYFTTGSGRTPFPPFASDIARRLRIVALDVHVQCVRVVYETMHGGCAAYIMDACVLPPPSVPHTWLTVISPSVAVGVLLGLAKGFDGTGISQSMNVHWHHPAPLGATLSITTASSRTRAAIALRGAFPYCFFPPISTKRNTDARQNHRKTDCLRHARVLNAPGVRRA</sequence>
<dbReference type="AlphaFoldDB" id="A0AAD7CLW5"/>
<reference evidence="1" key="1">
    <citation type="submission" date="2023-03" db="EMBL/GenBank/DDBJ databases">
        <title>Massive genome expansion in bonnet fungi (Mycena s.s.) driven by repeated elements and novel gene families across ecological guilds.</title>
        <authorList>
            <consortium name="Lawrence Berkeley National Laboratory"/>
            <person name="Harder C.B."/>
            <person name="Miyauchi S."/>
            <person name="Viragh M."/>
            <person name="Kuo A."/>
            <person name="Thoen E."/>
            <person name="Andreopoulos B."/>
            <person name="Lu D."/>
            <person name="Skrede I."/>
            <person name="Drula E."/>
            <person name="Henrissat B."/>
            <person name="Morin E."/>
            <person name="Kohler A."/>
            <person name="Barry K."/>
            <person name="LaButti K."/>
            <person name="Morin E."/>
            <person name="Salamov A."/>
            <person name="Lipzen A."/>
            <person name="Mereny Z."/>
            <person name="Hegedus B."/>
            <person name="Baldrian P."/>
            <person name="Stursova M."/>
            <person name="Weitz H."/>
            <person name="Taylor A."/>
            <person name="Grigoriev I.V."/>
            <person name="Nagy L.G."/>
            <person name="Martin F."/>
            <person name="Kauserud H."/>
        </authorList>
    </citation>
    <scope>NUCLEOTIDE SEQUENCE</scope>
    <source>
        <strain evidence="1">CBHHK067</strain>
    </source>
</reference>
<organism evidence="1 2">
    <name type="scientific">Mycena rosella</name>
    <name type="common">Pink bonnet</name>
    <name type="synonym">Agaricus rosellus</name>
    <dbReference type="NCBI Taxonomy" id="1033263"/>
    <lineage>
        <taxon>Eukaryota</taxon>
        <taxon>Fungi</taxon>
        <taxon>Dikarya</taxon>
        <taxon>Basidiomycota</taxon>
        <taxon>Agaricomycotina</taxon>
        <taxon>Agaricomycetes</taxon>
        <taxon>Agaricomycetidae</taxon>
        <taxon>Agaricales</taxon>
        <taxon>Marasmiineae</taxon>
        <taxon>Mycenaceae</taxon>
        <taxon>Mycena</taxon>
    </lineage>
</organism>
<dbReference type="EMBL" id="JARKIE010000347">
    <property type="protein sequence ID" value="KAJ7652540.1"/>
    <property type="molecule type" value="Genomic_DNA"/>
</dbReference>
<comment type="caution">
    <text evidence="1">The sequence shown here is derived from an EMBL/GenBank/DDBJ whole genome shotgun (WGS) entry which is preliminary data.</text>
</comment>
<dbReference type="Proteomes" id="UP001221757">
    <property type="component" value="Unassembled WGS sequence"/>
</dbReference>
<protein>
    <submittedName>
        <fullName evidence="1">Uncharacterized protein</fullName>
    </submittedName>
</protein>
<gene>
    <name evidence="1" type="ORF">B0H17DRAFT_1147367</name>
</gene>
<keyword evidence="2" id="KW-1185">Reference proteome</keyword>
<accession>A0AAD7CLW5</accession>
<evidence type="ECO:0000313" key="1">
    <source>
        <dbReference type="EMBL" id="KAJ7652540.1"/>
    </source>
</evidence>